<feature type="signal peptide" evidence="3">
    <location>
        <begin position="1"/>
        <end position="18"/>
    </location>
</feature>
<keyword evidence="3" id="KW-0732">Signal</keyword>
<feature type="transmembrane region" description="Helical" evidence="2">
    <location>
        <begin position="262"/>
        <end position="287"/>
    </location>
</feature>
<comment type="caution">
    <text evidence="4">The sequence shown here is derived from an EMBL/GenBank/DDBJ whole genome shotgun (WGS) entry which is preliminary data.</text>
</comment>
<feature type="region of interest" description="Disordered" evidence="1">
    <location>
        <begin position="25"/>
        <end position="55"/>
    </location>
</feature>
<reference evidence="4 5" key="1">
    <citation type="submission" date="2024-01" db="EMBL/GenBank/DDBJ databases">
        <authorList>
            <person name="Allen C."/>
            <person name="Tagirdzhanova G."/>
        </authorList>
    </citation>
    <scope>NUCLEOTIDE SEQUENCE [LARGE SCALE GENOMIC DNA]</scope>
    <source>
        <strain evidence="4 5">CBS 119000</strain>
    </source>
</reference>
<organism evidence="4 5">
    <name type="scientific">Sporothrix epigloea</name>
    <dbReference type="NCBI Taxonomy" id="1892477"/>
    <lineage>
        <taxon>Eukaryota</taxon>
        <taxon>Fungi</taxon>
        <taxon>Dikarya</taxon>
        <taxon>Ascomycota</taxon>
        <taxon>Pezizomycotina</taxon>
        <taxon>Sordariomycetes</taxon>
        <taxon>Sordariomycetidae</taxon>
        <taxon>Ophiostomatales</taxon>
        <taxon>Ophiostomataceae</taxon>
        <taxon>Sporothrix</taxon>
    </lineage>
</organism>
<keyword evidence="2" id="KW-1133">Transmembrane helix</keyword>
<name>A0ABP0D365_9PEZI</name>
<dbReference type="EMBL" id="CAWUON010000001">
    <property type="protein sequence ID" value="CAK7262674.1"/>
    <property type="molecule type" value="Genomic_DNA"/>
</dbReference>
<evidence type="ECO:0000313" key="5">
    <source>
        <dbReference type="Proteomes" id="UP001642502"/>
    </source>
</evidence>
<evidence type="ECO:0000256" key="2">
    <source>
        <dbReference type="SAM" id="Phobius"/>
    </source>
</evidence>
<evidence type="ECO:0000256" key="1">
    <source>
        <dbReference type="SAM" id="MobiDB-lite"/>
    </source>
</evidence>
<gene>
    <name evidence="4" type="ORF">SEPCBS119000_000097</name>
</gene>
<keyword evidence="2" id="KW-0812">Transmembrane</keyword>
<feature type="chain" id="PRO_5045273392" evidence="3">
    <location>
        <begin position="19"/>
        <end position="311"/>
    </location>
</feature>
<keyword evidence="5" id="KW-1185">Reference proteome</keyword>
<dbReference type="Proteomes" id="UP001642502">
    <property type="component" value="Unassembled WGS sequence"/>
</dbReference>
<evidence type="ECO:0000256" key="3">
    <source>
        <dbReference type="SAM" id="SignalP"/>
    </source>
</evidence>
<feature type="compositionally biased region" description="Low complexity" evidence="1">
    <location>
        <begin position="25"/>
        <end position="53"/>
    </location>
</feature>
<proteinExistence type="predicted"/>
<sequence>MFWKTVVVALVLAGQAHAGADAVAEPHSTGTTQTAKAKPATTSTAHASSDTLTPDSKIDMTAWDHTATTACNAALAKLSKSSNPSGRCVCYNLPALDNSTGKFEADLRLYQLSVPWGEFEGILPENVHMSYKYNDASVSPITTTSASSLATRDDIPGKNATLQPLQRYLFAGRINQDMMYTDMTIARLQALVMPVVTLTGTDSAGQTVATNVSLNEAAFVAGIFSTSVVLSNATLAQAAVDDVVHGLHNGTVAFVLPGVQLILFPIGLIIVSVWLAIGLAFIGFGMVERISYRNQYRQQVLLSTKPLPSRL</sequence>
<accession>A0ABP0D365</accession>
<evidence type="ECO:0000313" key="4">
    <source>
        <dbReference type="EMBL" id="CAK7262674.1"/>
    </source>
</evidence>
<protein>
    <submittedName>
        <fullName evidence="4">Uncharacterized protein</fullName>
    </submittedName>
</protein>
<keyword evidence="2" id="KW-0472">Membrane</keyword>